<dbReference type="EMBL" id="PVTV01000011">
    <property type="protein sequence ID" value="PRY99106.1"/>
    <property type="molecule type" value="Genomic_DNA"/>
</dbReference>
<keyword evidence="10" id="KW-1185">Reference proteome</keyword>
<comment type="similarity">
    <text evidence="6">Belongs to the exbB/tolQ family.</text>
</comment>
<dbReference type="PANTHER" id="PTHR30625">
    <property type="entry name" value="PROTEIN TOLQ"/>
    <property type="match status" value="1"/>
</dbReference>
<keyword evidence="3 7" id="KW-0812">Transmembrane</keyword>
<dbReference type="RefSeq" id="WP_106226449.1">
    <property type="nucleotide sequence ID" value="NZ_PVTV01000011.1"/>
</dbReference>
<comment type="subcellular location">
    <subcellularLocation>
        <location evidence="1">Cell membrane</location>
        <topology evidence="1">Multi-pass membrane protein</topology>
    </subcellularLocation>
    <subcellularLocation>
        <location evidence="6">Membrane</location>
        <topology evidence="6">Multi-pass membrane protein</topology>
    </subcellularLocation>
</comment>
<reference evidence="9 10" key="1">
    <citation type="submission" date="2018-03" db="EMBL/GenBank/DDBJ databases">
        <title>Genomic Encyclopedia of Type Strains, Phase III (KMG-III): the genomes of soil and plant-associated and newly described type strains.</title>
        <authorList>
            <person name="Whitman W."/>
        </authorList>
    </citation>
    <scope>NUCLEOTIDE SEQUENCE [LARGE SCALE GENOMIC DNA]</scope>
    <source>
        <strain evidence="9 10">MWH-P2sevCIIIb</strain>
    </source>
</reference>
<feature type="transmembrane region" description="Helical" evidence="7">
    <location>
        <begin position="153"/>
        <end position="174"/>
    </location>
</feature>
<dbReference type="InterPro" id="IPR002898">
    <property type="entry name" value="MotA_ExbB_proton_chnl"/>
</dbReference>
<dbReference type="OrthoDB" id="4045at2"/>
<evidence type="ECO:0000256" key="4">
    <source>
        <dbReference type="ARBA" id="ARBA00022989"/>
    </source>
</evidence>
<accession>A0A2T0XJJ2</accession>
<dbReference type="AlphaFoldDB" id="A0A2T0XJJ2"/>
<proteinExistence type="inferred from homology"/>
<feature type="transmembrane region" description="Helical" evidence="7">
    <location>
        <begin position="106"/>
        <end position="133"/>
    </location>
</feature>
<dbReference type="InterPro" id="IPR050790">
    <property type="entry name" value="ExbB/TolQ_transport"/>
</dbReference>
<dbReference type="PANTHER" id="PTHR30625:SF11">
    <property type="entry name" value="MOTA_TOLQ_EXBB PROTON CHANNEL DOMAIN-CONTAINING PROTEIN"/>
    <property type="match status" value="1"/>
</dbReference>
<gene>
    <name evidence="9" type="ORF">BCM14_0545</name>
</gene>
<keyword evidence="2" id="KW-1003">Cell membrane</keyword>
<evidence type="ECO:0000256" key="7">
    <source>
        <dbReference type="SAM" id="Phobius"/>
    </source>
</evidence>
<evidence type="ECO:0000256" key="3">
    <source>
        <dbReference type="ARBA" id="ARBA00022692"/>
    </source>
</evidence>
<evidence type="ECO:0000256" key="2">
    <source>
        <dbReference type="ARBA" id="ARBA00022475"/>
    </source>
</evidence>
<evidence type="ECO:0000256" key="6">
    <source>
        <dbReference type="RuleBase" id="RU004057"/>
    </source>
</evidence>
<evidence type="ECO:0000313" key="10">
    <source>
        <dbReference type="Proteomes" id="UP000238308"/>
    </source>
</evidence>
<dbReference type="Proteomes" id="UP000238308">
    <property type="component" value="Unassembled WGS sequence"/>
</dbReference>
<keyword evidence="5 7" id="KW-0472">Membrane</keyword>
<dbReference type="GO" id="GO:0005886">
    <property type="term" value="C:plasma membrane"/>
    <property type="evidence" value="ECO:0007669"/>
    <property type="project" value="UniProtKB-SubCell"/>
</dbReference>
<evidence type="ECO:0000256" key="5">
    <source>
        <dbReference type="ARBA" id="ARBA00023136"/>
    </source>
</evidence>
<keyword evidence="4 7" id="KW-1133">Transmembrane helix</keyword>
<organism evidence="9 10">
    <name type="scientific">Jezberella montanilacus</name>
    <dbReference type="NCBI Taxonomy" id="323426"/>
    <lineage>
        <taxon>Bacteria</taxon>
        <taxon>Pseudomonadati</taxon>
        <taxon>Pseudomonadota</taxon>
        <taxon>Betaproteobacteria</taxon>
        <taxon>Burkholderiales</taxon>
        <taxon>Alcaligenaceae</taxon>
        <taxon>Jezberella</taxon>
    </lineage>
</organism>
<comment type="caution">
    <text evidence="9">The sequence shown here is derived from an EMBL/GenBank/DDBJ whole genome shotgun (WGS) entry which is preliminary data.</text>
</comment>
<evidence type="ECO:0000256" key="1">
    <source>
        <dbReference type="ARBA" id="ARBA00004651"/>
    </source>
</evidence>
<evidence type="ECO:0000313" key="9">
    <source>
        <dbReference type="EMBL" id="PRY99106.1"/>
    </source>
</evidence>
<protein>
    <submittedName>
        <fullName evidence="9">Biopolymer transport protein ExbB</fullName>
    </submittedName>
</protein>
<dbReference type="Pfam" id="PF01618">
    <property type="entry name" value="MotA_ExbB"/>
    <property type="match status" value="1"/>
</dbReference>
<evidence type="ECO:0000259" key="8">
    <source>
        <dbReference type="Pfam" id="PF01618"/>
    </source>
</evidence>
<dbReference type="GO" id="GO:0017038">
    <property type="term" value="P:protein import"/>
    <property type="evidence" value="ECO:0007669"/>
    <property type="project" value="TreeGrafter"/>
</dbReference>
<feature type="transmembrane region" description="Helical" evidence="7">
    <location>
        <begin position="12"/>
        <end position="31"/>
    </location>
</feature>
<name>A0A2T0XJJ2_9BURK</name>
<feature type="domain" description="MotA/TolQ/ExbB proton channel" evidence="8">
    <location>
        <begin position="71"/>
        <end position="186"/>
    </location>
</feature>
<keyword evidence="6" id="KW-0813">Transport</keyword>
<sequence>MQSIVSQAGWPIWFLIILSVAMVAISIERFLSLRTQRVVPTGLAATLLQSLRSSHDHSAALAKIAAASPLGAILVETYKRSDLPPAQRRLAIEDAGREQAHYLNRYLPLLSLIASIAPLMGLFGTVVGMIEIFGSYRPDGTDPTQLARGISTALYNTGFGIVIAVPAMMAHRYFKSRVANLLILMEQASRQLNDALSSGSRG</sequence>
<keyword evidence="6" id="KW-0653">Protein transport</keyword>